<feature type="domain" description="Translation elongation factor EFTs/EF1B dimerisation" evidence="5">
    <location>
        <begin position="107"/>
        <end position="297"/>
    </location>
</feature>
<accession>A0A4P9XFX6</accession>
<dbReference type="GO" id="GO:0070125">
    <property type="term" value="P:mitochondrial translational elongation"/>
    <property type="evidence" value="ECO:0007669"/>
    <property type="project" value="TreeGrafter"/>
</dbReference>
<dbReference type="InterPro" id="IPR009060">
    <property type="entry name" value="UBA-like_sf"/>
</dbReference>
<dbReference type="OrthoDB" id="277235at2759"/>
<dbReference type="PROSITE" id="PS01127">
    <property type="entry name" value="EF_TS_2"/>
    <property type="match status" value="1"/>
</dbReference>
<comment type="similarity">
    <text evidence="1 4">Belongs to the EF-Ts family.</text>
</comment>
<dbReference type="InterPro" id="IPR001816">
    <property type="entry name" value="Transl_elong_EFTs/EF1B"/>
</dbReference>
<dbReference type="SUPFAM" id="SSF54713">
    <property type="entry name" value="Elongation factor Ts (EF-Ts), dimerisation domain"/>
    <property type="match status" value="1"/>
</dbReference>
<sequence>MWGRRLRHVAPAATAALDGGARRGLHASRASCSRVAVIARLRKETQCSMAKVRQAVEAAAGDYDAARRWLDADLVTSGRAKSAKLGDRAANEGCIAVLRHPSGALGLVAEVNCETDFVAKSDVFQHLVRQIGTSVLLSDAVEAASAAAADAADATTASTTVRARELDVEALKTLPTLMPPGEPPLLEYKPLSDSLAEAVGKLGENVVWRRAAVLGVPVSTQRRATGVNNDARVSTGLHAHGGDAGSGRVAGIVVLQETPPQAPPSAELDQAKQQLADRIAAQVVGMAPVAIGETDAPDGAAPDDLLLNQAYLFGDGSVSDQLLALGSRRQSTLTVSGMLRWELGGSDSTGPSSAAS</sequence>
<dbReference type="SUPFAM" id="SSF46934">
    <property type="entry name" value="UBA-like"/>
    <property type="match status" value="1"/>
</dbReference>
<keyword evidence="2 4" id="KW-0251">Elongation factor</keyword>
<dbReference type="PANTHER" id="PTHR11741:SF0">
    <property type="entry name" value="ELONGATION FACTOR TS, MITOCHONDRIAL"/>
    <property type="match status" value="1"/>
</dbReference>
<dbReference type="GO" id="GO:0003746">
    <property type="term" value="F:translation elongation factor activity"/>
    <property type="evidence" value="ECO:0007669"/>
    <property type="project" value="UniProtKB-UniRule"/>
</dbReference>
<dbReference type="Gene3D" id="1.10.8.10">
    <property type="entry name" value="DNA helicase RuvA subunit, C-terminal domain"/>
    <property type="match status" value="1"/>
</dbReference>
<dbReference type="STRING" id="1555241.A0A4P9XFX6"/>
<dbReference type="Gene3D" id="3.30.479.20">
    <property type="entry name" value="Elongation factor Ts, dimerisation domain"/>
    <property type="match status" value="2"/>
</dbReference>
<dbReference type="HAMAP" id="MF_00050">
    <property type="entry name" value="EF_Ts"/>
    <property type="match status" value="1"/>
</dbReference>
<dbReference type="EMBL" id="ML014114">
    <property type="protein sequence ID" value="RKP04070.1"/>
    <property type="molecule type" value="Genomic_DNA"/>
</dbReference>
<proteinExistence type="inferred from homology"/>
<dbReference type="AlphaFoldDB" id="A0A4P9XFX6"/>
<comment type="function">
    <text evidence="4">Associates with the EF-Tu.GDP complex and induces the exchange of GDP to GTP. It remains bound to the aminoacyl-tRNA.EF-Tu.GTP complex up to the GTP hydrolysis stage on the ribosome.</text>
</comment>
<evidence type="ECO:0000256" key="3">
    <source>
        <dbReference type="ARBA" id="ARBA00022917"/>
    </source>
</evidence>
<gene>
    <name evidence="4" type="primary">TSF1</name>
    <name evidence="6" type="ORF">CXG81DRAFT_16496</name>
</gene>
<evidence type="ECO:0000259" key="5">
    <source>
        <dbReference type="Pfam" id="PF00889"/>
    </source>
</evidence>
<dbReference type="InterPro" id="IPR036402">
    <property type="entry name" value="EF-Ts_dimer_sf"/>
</dbReference>
<evidence type="ECO:0000256" key="4">
    <source>
        <dbReference type="HAMAP-Rule" id="MF_03135"/>
    </source>
</evidence>
<keyword evidence="7" id="KW-1185">Reference proteome</keyword>
<evidence type="ECO:0000313" key="6">
    <source>
        <dbReference type="EMBL" id="RKP04070.1"/>
    </source>
</evidence>
<name>A0A4P9XFX6_9FUNG</name>
<reference evidence="7" key="1">
    <citation type="journal article" date="2018" name="Nat. Microbiol.">
        <title>Leveraging single-cell genomics to expand the fungal tree of life.</title>
        <authorList>
            <person name="Ahrendt S.R."/>
            <person name="Quandt C.A."/>
            <person name="Ciobanu D."/>
            <person name="Clum A."/>
            <person name="Salamov A."/>
            <person name="Andreopoulos B."/>
            <person name="Cheng J.F."/>
            <person name="Woyke T."/>
            <person name="Pelin A."/>
            <person name="Henrissat B."/>
            <person name="Reynolds N.K."/>
            <person name="Benny G.L."/>
            <person name="Smith M.E."/>
            <person name="James T.Y."/>
            <person name="Grigoriev I.V."/>
        </authorList>
    </citation>
    <scope>NUCLEOTIDE SEQUENCE [LARGE SCALE GENOMIC DNA]</scope>
    <source>
        <strain evidence="7">ATCC 52028</strain>
    </source>
</reference>
<dbReference type="Proteomes" id="UP000274922">
    <property type="component" value="Unassembled WGS sequence"/>
</dbReference>
<evidence type="ECO:0000256" key="1">
    <source>
        <dbReference type="ARBA" id="ARBA00005532"/>
    </source>
</evidence>
<keyword evidence="4" id="KW-0496">Mitochondrion</keyword>
<evidence type="ECO:0000313" key="7">
    <source>
        <dbReference type="Proteomes" id="UP000274922"/>
    </source>
</evidence>
<protein>
    <recommendedName>
        <fullName evidence="4">Elongation factor Ts, mitochondrial</fullName>
        <shortName evidence="4">EF-Ts</shortName>
        <shortName evidence="4">EF-TsMt</shortName>
    </recommendedName>
</protein>
<comment type="subcellular location">
    <subcellularLocation>
        <location evidence="4">Mitochondrion</location>
    </subcellularLocation>
</comment>
<dbReference type="InterPro" id="IPR018101">
    <property type="entry name" value="Transl_elong_Ts_CS"/>
</dbReference>
<dbReference type="InterPro" id="IPR014039">
    <property type="entry name" value="Transl_elong_EFTs/EF1B_dimer"/>
</dbReference>
<dbReference type="PANTHER" id="PTHR11741">
    <property type="entry name" value="ELONGATION FACTOR TS"/>
    <property type="match status" value="1"/>
</dbReference>
<evidence type="ECO:0000256" key="2">
    <source>
        <dbReference type="ARBA" id="ARBA00022768"/>
    </source>
</evidence>
<dbReference type="Pfam" id="PF00889">
    <property type="entry name" value="EF_TS"/>
    <property type="match status" value="1"/>
</dbReference>
<organism evidence="6 7">
    <name type="scientific">Caulochytrium protostelioides</name>
    <dbReference type="NCBI Taxonomy" id="1555241"/>
    <lineage>
        <taxon>Eukaryota</taxon>
        <taxon>Fungi</taxon>
        <taxon>Fungi incertae sedis</taxon>
        <taxon>Chytridiomycota</taxon>
        <taxon>Chytridiomycota incertae sedis</taxon>
        <taxon>Chytridiomycetes</taxon>
        <taxon>Caulochytriales</taxon>
        <taxon>Caulochytriaceae</taxon>
        <taxon>Caulochytrium</taxon>
    </lineage>
</organism>
<keyword evidence="3 4" id="KW-0648">Protein biosynthesis</keyword>
<dbReference type="GO" id="GO:0005739">
    <property type="term" value="C:mitochondrion"/>
    <property type="evidence" value="ECO:0007669"/>
    <property type="project" value="UniProtKB-SubCell"/>
</dbReference>